<keyword evidence="9" id="KW-0178">Competence</keyword>
<name>A0A5J4JLF5_9BACI</name>
<protein>
    <recommendedName>
        <fullName evidence="11">General secretion pathway GspH domain-containing protein</fullName>
    </recommendedName>
</protein>
<accession>A0A5J4JLF5</accession>
<evidence type="ECO:0000256" key="7">
    <source>
        <dbReference type="ARBA" id="ARBA00022989"/>
    </source>
</evidence>
<evidence type="ECO:0000259" key="11">
    <source>
        <dbReference type="Pfam" id="PF12019"/>
    </source>
</evidence>
<keyword evidence="7 10" id="KW-1133">Transmembrane helix</keyword>
<dbReference type="GO" id="GO:0015628">
    <property type="term" value="P:protein secretion by the type II secretion system"/>
    <property type="evidence" value="ECO:0007669"/>
    <property type="project" value="InterPro"/>
</dbReference>
<organism evidence="12 13">
    <name type="scientific">Weizmannia acidilactici</name>
    <dbReference type="NCBI Taxonomy" id="2607726"/>
    <lineage>
        <taxon>Bacteria</taxon>
        <taxon>Bacillati</taxon>
        <taxon>Bacillota</taxon>
        <taxon>Bacilli</taxon>
        <taxon>Bacillales</taxon>
        <taxon>Bacillaceae</taxon>
        <taxon>Heyndrickxia</taxon>
    </lineage>
</organism>
<dbReference type="RefSeq" id="WP_253718649.1">
    <property type="nucleotide sequence ID" value="NZ_BKZP01000040.1"/>
</dbReference>
<evidence type="ECO:0000256" key="4">
    <source>
        <dbReference type="ARBA" id="ARBA00022481"/>
    </source>
</evidence>
<evidence type="ECO:0000313" key="13">
    <source>
        <dbReference type="Proteomes" id="UP000391919"/>
    </source>
</evidence>
<dbReference type="PIRSF" id="PIRSF021292">
    <property type="entry name" value="Competence_ComGD"/>
    <property type="match status" value="1"/>
</dbReference>
<dbReference type="GO" id="GO:0009986">
    <property type="term" value="C:cell surface"/>
    <property type="evidence" value="ECO:0007669"/>
    <property type="project" value="UniProtKB-SubCell"/>
</dbReference>
<dbReference type="InterPro" id="IPR012902">
    <property type="entry name" value="N_methyl_site"/>
</dbReference>
<dbReference type="GO" id="GO:0005886">
    <property type="term" value="C:plasma membrane"/>
    <property type="evidence" value="ECO:0007669"/>
    <property type="project" value="UniProtKB-SubCell"/>
</dbReference>
<comment type="caution">
    <text evidence="12">The sequence shown here is derived from an EMBL/GenBank/DDBJ whole genome shotgun (WGS) entry which is preliminary data.</text>
</comment>
<evidence type="ECO:0000256" key="3">
    <source>
        <dbReference type="ARBA" id="ARBA00022475"/>
    </source>
</evidence>
<sequence length="147" mass="16373">MPWKGEAGFTFPEMLVVLLVVSVMTVLAFPGFGPVKDAVAKNMLINQLERDLYFAQADAIARQTNVYIKFYQPNNTYTIYESRQNAFLAKRKLPDDVKMLSNGSTLSSCMIGPDGNVSQFGTLYFQAGGNKIKLVTHIGSGRFYVEE</sequence>
<dbReference type="SUPFAM" id="SSF54523">
    <property type="entry name" value="Pili subunits"/>
    <property type="match status" value="1"/>
</dbReference>
<proteinExistence type="predicted"/>
<evidence type="ECO:0000256" key="8">
    <source>
        <dbReference type="ARBA" id="ARBA00023136"/>
    </source>
</evidence>
<keyword evidence="6 10" id="KW-0812">Transmembrane</keyword>
<feature type="transmembrane region" description="Helical" evidence="10">
    <location>
        <begin position="15"/>
        <end position="35"/>
    </location>
</feature>
<keyword evidence="8 10" id="KW-0472">Membrane</keyword>
<dbReference type="Proteomes" id="UP000391919">
    <property type="component" value="Unassembled WGS sequence"/>
</dbReference>
<dbReference type="Pfam" id="PF07963">
    <property type="entry name" value="N_methyl"/>
    <property type="match status" value="1"/>
</dbReference>
<dbReference type="NCBIfam" id="NF040982">
    <property type="entry name" value="ComGD"/>
    <property type="match status" value="1"/>
</dbReference>
<keyword evidence="13" id="KW-1185">Reference proteome</keyword>
<keyword evidence="4" id="KW-0488">Methylation</keyword>
<gene>
    <name evidence="12" type="ORF">BpJC7_27630</name>
</gene>
<evidence type="ECO:0000256" key="2">
    <source>
        <dbReference type="ARBA" id="ARBA00004377"/>
    </source>
</evidence>
<evidence type="ECO:0000256" key="9">
    <source>
        <dbReference type="ARBA" id="ARBA00023287"/>
    </source>
</evidence>
<dbReference type="EMBL" id="BKZQ01000049">
    <property type="protein sequence ID" value="GER71460.1"/>
    <property type="molecule type" value="Genomic_DNA"/>
</dbReference>
<comment type="subcellular location">
    <subcellularLocation>
        <location evidence="2">Cell inner membrane</location>
        <topology evidence="2">Single-pass membrane protein</topology>
    </subcellularLocation>
    <subcellularLocation>
        <location evidence="1">Cell surface</location>
    </subcellularLocation>
</comment>
<dbReference type="InterPro" id="IPR045584">
    <property type="entry name" value="Pilin-like"/>
</dbReference>
<evidence type="ECO:0000313" key="12">
    <source>
        <dbReference type="EMBL" id="GER71460.1"/>
    </source>
</evidence>
<evidence type="ECO:0000256" key="1">
    <source>
        <dbReference type="ARBA" id="ARBA00004241"/>
    </source>
</evidence>
<dbReference type="GO" id="GO:0030420">
    <property type="term" value="P:establishment of competence for transformation"/>
    <property type="evidence" value="ECO:0007669"/>
    <property type="project" value="UniProtKB-KW"/>
</dbReference>
<reference evidence="12 13" key="1">
    <citation type="submission" date="2019-09" db="EMBL/GenBank/DDBJ databases">
        <title>Draft genome sequence of Bacillus sp. JC-7.</title>
        <authorList>
            <person name="Tanaka N."/>
            <person name="Shiwa Y."/>
            <person name="Fujita N."/>
            <person name="Tanasupawat S."/>
        </authorList>
    </citation>
    <scope>NUCLEOTIDE SEQUENCE [LARGE SCALE GENOMIC DNA]</scope>
    <source>
        <strain evidence="12 13">JC-7</strain>
    </source>
</reference>
<dbReference type="Pfam" id="PF12019">
    <property type="entry name" value="GspH"/>
    <property type="match status" value="1"/>
</dbReference>
<dbReference type="NCBIfam" id="TIGR02532">
    <property type="entry name" value="IV_pilin_GFxxxE"/>
    <property type="match status" value="1"/>
</dbReference>
<evidence type="ECO:0000256" key="5">
    <source>
        <dbReference type="ARBA" id="ARBA00022519"/>
    </source>
</evidence>
<keyword evidence="3" id="KW-1003">Cell membrane</keyword>
<dbReference type="InterPro" id="IPR016785">
    <property type="entry name" value="ComGD"/>
</dbReference>
<dbReference type="InterPro" id="IPR022346">
    <property type="entry name" value="T2SS_GspH"/>
</dbReference>
<dbReference type="GO" id="GO:0015627">
    <property type="term" value="C:type II protein secretion system complex"/>
    <property type="evidence" value="ECO:0007669"/>
    <property type="project" value="InterPro"/>
</dbReference>
<dbReference type="AlphaFoldDB" id="A0A5J4JLF5"/>
<feature type="domain" description="General secretion pathway GspH" evidence="11">
    <location>
        <begin position="45"/>
        <end position="132"/>
    </location>
</feature>
<keyword evidence="5" id="KW-0997">Cell inner membrane</keyword>
<evidence type="ECO:0000256" key="10">
    <source>
        <dbReference type="SAM" id="Phobius"/>
    </source>
</evidence>
<evidence type="ECO:0000256" key="6">
    <source>
        <dbReference type="ARBA" id="ARBA00022692"/>
    </source>
</evidence>